<evidence type="ECO:0000313" key="3">
    <source>
        <dbReference type="Proteomes" id="UP000799536"/>
    </source>
</evidence>
<feature type="signal peptide" evidence="1">
    <location>
        <begin position="1"/>
        <end position="22"/>
    </location>
</feature>
<organism evidence="2 3">
    <name type="scientific">Delitschia confertaspora ATCC 74209</name>
    <dbReference type="NCBI Taxonomy" id="1513339"/>
    <lineage>
        <taxon>Eukaryota</taxon>
        <taxon>Fungi</taxon>
        <taxon>Dikarya</taxon>
        <taxon>Ascomycota</taxon>
        <taxon>Pezizomycotina</taxon>
        <taxon>Dothideomycetes</taxon>
        <taxon>Pleosporomycetidae</taxon>
        <taxon>Pleosporales</taxon>
        <taxon>Delitschiaceae</taxon>
        <taxon>Delitschia</taxon>
    </lineage>
</organism>
<feature type="non-terminal residue" evidence="2">
    <location>
        <position position="1"/>
    </location>
</feature>
<dbReference type="AlphaFoldDB" id="A0A9P4JPA6"/>
<comment type="caution">
    <text evidence="2">The sequence shown here is derived from an EMBL/GenBank/DDBJ whole genome shotgun (WGS) entry which is preliminary data.</text>
</comment>
<accession>A0A9P4JPA6</accession>
<dbReference type="EMBL" id="ML993910">
    <property type="protein sequence ID" value="KAF2203208.1"/>
    <property type="molecule type" value="Genomic_DNA"/>
</dbReference>
<keyword evidence="1" id="KW-0732">Signal</keyword>
<name>A0A9P4JPA6_9PLEO</name>
<keyword evidence="3" id="KW-1185">Reference proteome</keyword>
<feature type="chain" id="PRO_5040487531" evidence="1">
    <location>
        <begin position="23"/>
        <end position="108"/>
    </location>
</feature>
<proteinExistence type="predicted"/>
<sequence length="108" mass="11716">MLPTSLLPLLPLFLFTISRVRAAEGPCDLTPPVCYDIMNASTCFASINMGGSTSQPPEDVLKCVNAEDAVSAKEVVCKCWGCDSALIRWIEAQSANGTSYCPSARRRW</sequence>
<evidence type="ECO:0000256" key="1">
    <source>
        <dbReference type="SAM" id="SignalP"/>
    </source>
</evidence>
<reference evidence="2" key="1">
    <citation type="journal article" date="2020" name="Stud. Mycol.">
        <title>101 Dothideomycetes genomes: a test case for predicting lifestyles and emergence of pathogens.</title>
        <authorList>
            <person name="Haridas S."/>
            <person name="Albert R."/>
            <person name="Binder M."/>
            <person name="Bloem J."/>
            <person name="Labutti K."/>
            <person name="Salamov A."/>
            <person name="Andreopoulos B."/>
            <person name="Baker S."/>
            <person name="Barry K."/>
            <person name="Bills G."/>
            <person name="Bluhm B."/>
            <person name="Cannon C."/>
            <person name="Castanera R."/>
            <person name="Culley D."/>
            <person name="Daum C."/>
            <person name="Ezra D."/>
            <person name="Gonzalez J."/>
            <person name="Henrissat B."/>
            <person name="Kuo A."/>
            <person name="Liang C."/>
            <person name="Lipzen A."/>
            <person name="Lutzoni F."/>
            <person name="Magnuson J."/>
            <person name="Mondo S."/>
            <person name="Nolan M."/>
            <person name="Ohm R."/>
            <person name="Pangilinan J."/>
            <person name="Park H.-J."/>
            <person name="Ramirez L."/>
            <person name="Alfaro M."/>
            <person name="Sun H."/>
            <person name="Tritt A."/>
            <person name="Yoshinaga Y."/>
            <person name="Zwiers L.-H."/>
            <person name="Turgeon B."/>
            <person name="Goodwin S."/>
            <person name="Spatafora J."/>
            <person name="Crous P."/>
            <person name="Grigoriev I."/>
        </authorList>
    </citation>
    <scope>NUCLEOTIDE SEQUENCE</scope>
    <source>
        <strain evidence="2">ATCC 74209</strain>
    </source>
</reference>
<dbReference type="Proteomes" id="UP000799536">
    <property type="component" value="Unassembled WGS sequence"/>
</dbReference>
<gene>
    <name evidence="2" type="ORF">GQ43DRAFT_461777</name>
</gene>
<protein>
    <submittedName>
        <fullName evidence="2">Uncharacterized protein</fullName>
    </submittedName>
</protein>
<evidence type="ECO:0000313" key="2">
    <source>
        <dbReference type="EMBL" id="KAF2203208.1"/>
    </source>
</evidence>
<dbReference type="OrthoDB" id="3795258at2759"/>